<protein>
    <submittedName>
        <fullName evidence="2">Endolysin</fullName>
    </submittedName>
</protein>
<dbReference type="GeneID" id="13997374"/>
<dbReference type="Gene3D" id="3.40.630.40">
    <property type="entry name" value="Zn-dependent exopeptidases"/>
    <property type="match status" value="1"/>
</dbReference>
<dbReference type="OrthoDB" id="5533at10239"/>
<dbReference type="SUPFAM" id="SSF53187">
    <property type="entry name" value="Zn-dependent exopeptidases"/>
    <property type="match status" value="1"/>
</dbReference>
<dbReference type="InterPro" id="IPR050695">
    <property type="entry name" value="N-acetylmuramoyl_amidase_3"/>
</dbReference>
<dbReference type="Gene3D" id="3.40.50.12090">
    <property type="match status" value="1"/>
</dbReference>
<dbReference type="InterPro" id="IPR002508">
    <property type="entry name" value="MurNAc-LAA_cat"/>
</dbReference>
<dbReference type="PANTHER" id="PTHR30404">
    <property type="entry name" value="N-ACETYLMURAMOYL-L-ALANINE AMIDASE"/>
    <property type="match status" value="1"/>
</dbReference>
<dbReference type="KEGG" id="vg:13997374"/>
<accession>J9QED4</accession>
<sequence>MKICITVGHSILKNGSCTSADGVVNEYKYNKSLAPVLADTFRKEGHKADVIICPEKQFKTKNEEKTYKIPRVNSGGYDLLIELHLNSSGVGAFGTEVFYYSEKGKEYAQRVVDKLSKPFIRKKGDKEVGNRGVKLDKGLYILNSSKPTAILIESFFCDNKEDYEKAKKFGYEGIAKLIVEGILNKNINNKEDSEGKIMYKHTIVYDGEVDKIPATVVGWGYNDGKILICDIKDYVPGQTQNLYVVGGGACEKIGSMTKEKFTIIKGNDRFDTLYKALDFIDK</sequence>
<gene>
    <name evidence="2" type="ORF">phiMMP04_gp26</name>
</gene>
<name>J9QED4_9CAUD</name>
<keyword evidence="3" id="KW-1185">Reference proteome</keyword>
<proteinExistence type="predicted"/>
<dbReference type="GO" id="GO:0008745">
    <property type="term" value="F:N-acetylmuramoyl-L-alanine amidase activity"/>
    <property type="evidence" value="ECO:0007669"/>
    <property type="project" value="InterPro"/>
</dbReference>
<feature type="domain" description="MurNAc-LAA" evidence="1">
    <location>
        <begin position="70"/>
        <end position="183"/>
    </location>
</feature>
<dbReference type="RefSeq" id="YP_006990581.1">
    <property type="nucleotide sequence ID" value="NC_019422.1"/>
</dbReference>
<evidence type="ECO:0000259" key="1">
    <source>
        <dbReference type="SMART" id="SM00646"/>
    </source>
</evidence>
<dbReference type="Proteomes" id="UP000006091">
    <property type="component" value="Segment"/>
</dbReference>
<dbReference type="GO" id="GO:0009253">
    <property type="term" value="P:peptidoglycan catabolic process"/>
    <property type="evidence" value="ECO:0007669"/>
    <property type="project" value="InterPro"/>
</dbReference>
<organism evidence="2 3">
    <name type="scientific">Clostridium phage phiMMP04</name>
    <dbReference type="NCBI Taxonomy" id="1204535"/>
    <lineage>
        <taxon>Viruses</taxon>
        <taxon>Duplodnaviria</taxon>
        <taxon>Heunggongvirae</taxon>
        <taxon>Uroviricota</taxon>
        <taxon>Caudoviricetes</taxon>
        <taxon>Sherbrookevirus</taxon>
        <taxon>Sherbrookevirus MMP04</taxon>
    </lineage>
</organism>
<dbReference type="PANTHER" id="PTHR30404:SF8">
    <property type="entry name" value="AUTOLYSIN PH-RELATED"/>
    <property type="match status" value="1"/>
</dbReference>
<dbReference type="SMART" id="SM00646">
    <property type="entry name" value="Ami_3"/>
    <property type="match status" value="1"/>
</dbReference>
<reference evidence="2 3" key="1">
    <citation type="journal article" date="2012" name="Appl. Environ. Microbiol.">
        <title>Evidence of in vivo prophage induction during Clostridium difficile infection.</title>
        <authorList>
            <person name="Meessen-Pinard M."/>
            <person name="Sekulovic O."/>
            <person name="Fortier L.C."/>
        </authorList>
    </citation>
    <scope>NUCLEOTIDE SEQUENCE [LARGE SCALE GENOMIC DNA]</scope>
</reference>
<dbReference type="EMBL" id="JX145342">
    <property type="protein sequence ID" value="AFO72163.1"/>
    <property type="molecule type" value="Genomic_DNA"/>
</dbReference>
<evidence type="ECO:0000313" key="2">
    <source>
        <dbReference type="EMBL" id="AFO72163.1"/>
    </source>
</evidence>
<evidence type="ECO:0000313" key="3">
    <source>
        <dbReference type="Proteomes" id="UP000006091"/>
    </source>
</evidence>
<dbReference type="CDD" id="cd02696">
    <property type="entry name" value="MurNAc-LAA"/>
    <property type="match status" value="1"/>
</dbReference>
<dbReference type="Pfam" id="PF01520">
    <property type="entry name" value="Amidase_3"/>
    <property type="match status" value="1"/>
</dbReference>